<dbReference type="EMBL" id="JACHIV010000001">
    <property type="protein sequence ID" value="MBB5072065.1"/>
    <property type="molecule type" value="Genomic_DNA"/>
</dbReference>
<dbReference type="AlphaFoldDB" id="A0A840NQ03"/>
<proteinExistence type="predicted"/>
<dbReference type="RefSeq" id="WP_184483141.1">
    <property type="nucleotide sequence ID" value="NZ_JACHIV010000001.1"/>
</dbReference>
<keyword evidence="1" id="KW-0472">Membrane</keyword>
<reference evidence="2 3" key="1">
    <citation type="submission" date="2020-08" db="EMBL/GenBank/DDBJ databases">
        <title>Sequencing the genomes of 1000 actinobacteria strains.</title>
        <authorList>
            <person name="Klenk H.-P."/>
        </authorList>
    </citation>
    <scope>NUCLEOTIDE SEQUENCE [LARGE SCALE GENOMIC DNA]</scope>
    <source>
        <strain evidence="2 3">DSM 45582</strain>
    </source>
</reference>
<protein>
    <submittedName>
        <fullName evidence="2">Uncharacterized protein</fullName>
    </submittedName>
</protein>
<evidence type="ECO:0000313" key="2">
    <source>
        <dbReference type="EMBL" id="MBB5072065.1"/>
    </source>
</evidence>
<name>A0A840NQ03_9PSEU</name>
<gene>
    <name evidence="2" type="ORF">BJ969_005153</name>
</gene>
<accession>A0A840NQ03</accession>
<keyword evidence="1" id="KW-1133">Transmembrane helix</keyword>
<organism evidence="2 3">
    <name type="scientific">Saccharopolyspora gloriosae</name>
    <dbReference type="NCBI Taxonomy" id="455344"/>
    <lineage>
        <taxon>Bacteria</taxon>
        <taxon>Bacillati</taxon>
        <taxon>Actinomycetota</taxon>
        <taxon>Actinomycetes</taxon>
        <taxon>Pseudonocardiales</taxon>
        <taxon>Pseudonocardiaceae</taxon>
        <taxon>Saccharopolyspora</taxon>
    </lineage>
</organism>
<feature type="transmembrane region" description="Helical" evidence="1">
    <location>
        <begin position="6"/>
        <end position="30"/>
    </location>
</feature>
<dbReference type="Proteomes" id="UP000580474">
    <property type="component" value="Unassembled WGS sequence"/>
</dbReference>
<keyword evidence="3" id="KW-1185">Reference proteome</keyword>
<evidence type="ECO:0000313" key="3">
    <source>
        <dbReference type="Proteomes" id="UP000580474"/>
    </source>
</evidence>
<sequence length="54" mass="5515">MGAIVVAVLVGLVAIGLVAAVLVLSALGIAGTKALNAVHDGGQWWVNRRSRRHG</sequence>
<keyword evidence="1" id="KW-0812">Transmembrane</keyword>
<evidence type="ECO:0000256" key="1">
    <source>
        <dbReference type="SAM" id="Phobius"/>
    </source>
</evidence>
<comment type="caution">
    <text evidence="2">The sequence shown here is derived from an EMBL/GenBank/DDBJ whole genome shotgun (WGS) entry which is preliminary data.</text>
</comment>